<dbReference type="Proteomes" id="UP000295621">
    <property type="component" value="Unassembled WGS sequence"/>
</dbReference>
<evidence type="ECO:0000259" key="8">
    <source>
        <dbReference type="PROSITE" id="PS50928"/>
    </source>
</evidence>
<dbReference type="PANTHER" id="PTHR43386:SF25">
    <property type="entry name" value="PEPTIDE ABC TRANSPORTER PERMEASE PROTEIN"/>
    <property type="match status" value="1"/>
</dbReference>
<comment type="similarity">
    <text evidence="7">Belongs to the binding-protein-dependent transport system permease family.</text>
</comment>
<evidence type="ECO:0000256" key="1">
    <source>
        <dbReference type="ARBA" id="ARBA00004651"/>
    </source>
</evidence>
<sequence>MTRAVLTGRTGRGGDGVTVVAVVVLAVLVVSGLAGRFGVFGDPAELGERLAAPSLRAPLGTDDLGRSMLPRVAEAIGNTLLLALVAVALATVGATLLAVAAGYLKGTVDRVVVALADVLFSFPGLLFAILVAAVLGPGRPAAVAAIVLVTLPLMVRVFRQAAMAVAERDFVVSAEISGVPAWRIMAVHVVPNIAGPIVVQATFAVSVAMLVESALSFLGLGVQPPAASLGSLVSGGLNALSIAPWLVFVPGAVLVAAITATNLVGDGLRDRLDPREVRALR</sequence>
<dbReference type="AlphaFoldDB" id="A0A4R4RT80"/>
<dbReference type="Gene3D" id="1.10.3720.10">
    <property type="entry name" value="MetI-like"/>
    <property type="match status" value="1"/>
</dbReference>
<dbReference type="RefSeq" id="WP_131980393.1">
    <property type="nucleotide sequence ID" value="NZ_SMKL01000010.1"/>
</dbReference>
<gene>
    <name evidence="9" type="ORF">E1212_06140</name>
</gene>
<dbReference type="InterPro" id="IPR050366">
    <property type="entry name" value="BP-dependent_transpt_permease"/>
</dbReference>
<evidence type="ECO:0000256" key="6">
    <source>
        <dbReference type="ARBA" id="ARBA00023136"/>
    </source>
</evidence>
<keyword evidence="6 7" id="KW-0472">Membrane</keyword>
<feature type="transmembrane region" description="Helical" evidence="7">
    <location>
        <begin position="16"/>
        <end position="39"/>
    </location>
</feature>
<dbReference type="PROSITE" id="PS50928">
    <property type="entry name" value="ABC_TM1"/>
    <property type="match status" value="1"/>
</dbReference>
<keyword evidence="3" id="KW-1003">Cell membrane</keyword>
<feature type="transmembrane region" description="Helical" evidence="7">
    <location>
        <begin position="193"/>
        <end position="222"/>
    </location>
</feature>
<evidence type="ECO:0000256" key="5">
    <source>
        <dbReference type="ARBA" id="ARBA00022989"/>
    </source>
</evidence>
<dbReference type="OrthoDB" id="6637947at2"/>
<dbReference type="InterPro" id="IPR000515">
    <property type="entry name" value="MetI-like"/>
</dbReference>
<feature type="transmembrane region" description="Helical" evidence="7">
    <location>
        <begin position="111"/>
        <end position="135"/>
    </location>
</feature>
<keyword evidence="4 7" id="KW-0812">Transmembrane</keyword>
<feature type="domain" description="ABC transmembrane type-1" evidence="8">
    <location>
        <begin position="76"/>
        <end position="265"/>
    </location>
</feature>
<feature type="transmembrane region" description="Helical" evidence="7">
    <location>
        <begin position="141"/>
        <end position="158"/>
    </location>
</feature>
<keyword evidence="2 7" id="KW-0813">Transport</keyword>
<dbReference type="InterPro" id="IPR035906">
    <property type="entry name" value="MetI-like_sf"/>
</dbReference>
<proteinExistence type="inferred from homology"/>
<dbReference type="GO" id="GO:0005886">
    <property type="term" value="C:plasma membrane"/>
    <property type="evidence" value="ECO:0007669"/>
    <property type="project" value="UniProtKB-SubCell"/>
</dbReference>
<reference evidence="9 10" key="1">
    <citation type="submission" date="2019-02" db="EMBL/GenBank/DDBJ databases">
        <title>Draft genome sequences of novel Actinobacteria.</title>
        <authorList>
            <person name="Sahin N."/>
            <person name="Ay H."/>
            <person name="Saygin H."/>
        </authorList>
    </citation>
    <scope>NUCLEOTIDE SEQUENCE [LARGE SCALE GENOMIC DNA]</scope>
    <source>
        <strain evidence="9 10">KC603</strain>
    </source>
</reference>
<evidence type="ECO:0000256" key="3">
    <source>
        <dbReference type="ARBA" id="ARBA00022475"/>
    </source>
</evidence>
<comment type="subcellular location">
    <subcellularLocation>
        <location evidence="1 7">Cell membrane</location>
        <topology evidence="1 7">Multi-pass membrane protein</topology>
    </subcellularLocation>
</comment>
<dbReference type="CDD" id="cd06261">
    <property type="entry name" value="TM_PBP2"/>
    <property type="match status" value="1"/>
</dbReference>
<dbReference type="SUPFAM" id="SSF161098">
    <property type="entry name" value="MetI-like"/>
    <property type="match status" value="1"/>
</dbReference>
<comment type="caution">
    <text evidence="9">The sequence shown here is derived from an EMBL/GenBank/DDBJ whole genome shotgun (WGS) entry which is preliminary data.</text>
</comment>
<keyword evidence="10" id="KW-1185">Reference proteome</keyword>
<evidence type="ECO:0000256" key="7">
    <source>
        <dbReference type="RuleBase" id="RU363032"/>
    </source>
</evidence>
<evidence type="ECO:0000313" key="10">
    <source>
        <dbReference type="Proteomes" id="UP000295621"/>
    </source>
</evidence>
<dbReference type="GO" id="GO:0055085">
    <property type="term" value="P:transmembrane transport"/>
    <property type="evidence" value="ECO:0007669"/>
    <property type="project" value="InterPro"/>
</dbReference>
<organism evidence="9 10">
    <name type="scientific">Jiangella ureilytica</name>
    <dbReference type="NCBI Taxonomy" id="2530374"/>
    <lineage>
        <taxon>Bacteria</taxon>
        <taxon>Bacillati</taxon>
        <taxon>Actinomycetota</taxon>
        <taxon>Actinomycetes</taxon>
        <taxon>Jiangellales</taxon>
        <taxon>Jiangellaceae</taxon>
        <taxon>Jiangella</taxon>
    </lineage>
</organism>
<dbReference type="EMBL" id="SMKL01000010">
    <property type="protein sequence ID" value="TDC53248.1"/>
    <property type="molecule type" value="Genomic_DNA"/>
</dbReference>
<keyword evidence="5 7" id="KW-1133">Transmembrane helix</keyword>
<evidence type="ECO:0000313" key="9">
    <source>
        <dbReference type="EMBL" id="TDC53248.1"/>
    </source>
</evidence>
<evidence type="ECO:0000256" key="2">
    <source>
        <dbReference type="ARBA" id="ARBA00022448"/>
    </source>
</evidence>
<feature type="transmembrane region" description="Helical" evidence="7">
    <location>
        <begin position="80"/>
        <end position="104"/>
    </location>
</feature>
<evidence type="ECO:0000256" key="4">
    <source>
        <dbReference type="ARBA" id="ARBA00022692"/>
    </source>
</evidence>
<dbReference type="PANTHER" id="PTHR43386">
    <property type="entry name" value="OLIGOPEPTIDE TRANSPORT SYSTEM PERMEASE PROTEIN APPC"/>
    <property type="match status" value="1"/>
</dbReference>
<dbReference type="Pfam" id="PF00528">
    <property type="entry name" value="BPD_transp_1"/>
    <property type="match status" value="1"/>
</dbReference>
<feature type="transmembrane region" description="Helical" evidence="7">
    <location>
        <begin position="242"/>
        <end position="265"/>
    </location>
</feature>
<protein>
    <submittedName>
        <fullName evidence="9">ABC transporter permease</fullName>
    </submittedName>
</protein>
<accession>A0A4R4RT80</accession>
<name>A0A4R4RT80_9ACTN</name>